<accession>A0A2I7N5J1</accession>
<proteinExistence type="predicted"/>
<keyword evidence="9" id="KW-1185">Reference proteome</keyword>
<keyword evidence="6" id="KW-0812">Transmembrane</keyword>
<keyword evidence="2" id="KW-0805">Transcription regulation</keyword>
<dbReference type="GO" id="GO:0003700">
    <property type="term" value="F:DNA-binding transcription factor activity"/>
    <property type="evidence" value="ECO:0007669"/>
    <property type="project" value="TreeGrafter"/>
</dbReference>
<dbReference type="Gene3D" id="1.10.357.10">
    <property type="entry name" value="Tetracycline Repressor, domain 2"/>
    <property type="match status" value="1"/>
</dbReference>
<evidence type="ECO:0000256" key="5">
    <source>
        <dbReference type="PROSITE-ProRule" id="PRU00335"/>
    </source>
</evidence>
<dbReference type="PRINTS" id="PR00455">
    <property type="entry name" value="HTHTETR"/>
</dbReference>
<evidence type="ECO:0000313" key="9">
    <source>
        <dbReference type="Proteomes" id="UP000236655"/>
    </source>
</evidence>
<dbReference type="PANTHER" id="PTHR30055:SF146">
    <property type="entry name" value="HTH-TYPE TRANSCRIPTIONAL DUAL REGULATOR CECR"/>
    <property type="match status" value="1"/>
</dbReference>
<evidence type="ECO:0000256" key="4">
    <source>
        <dbReference type="ARBA" id="ARBA00023163"/>
    </source>
</evidence>
<dbReference type="OrthoDB" id="116240at2"/>
<dbReference type="RefSeq" id="WP_102950784.1">
    <property type="nucleotide sequence ID" value="NZ_CP024847.1"/>
</dbReference>
<feature type="DNA-binding region" description="H-T-H motif" evidence="5">
    <location>
        <begin position="24"/>
        <end position="43"/>
    </location>
</feature>
<keyword evidence="6" id="KW-1133">Transmembrane helix</keyword>
<gene>
    <name evidence="8" type="ORF">CUN60_03995</name>
</gene>
<dbReference type="PROSITE" id="PS01081">
    <property type="entry name" value="HTH_TETR_1"/>
    <property type="match status" value="1"/>
</dbReference>
<organism evidence="8 9">
    <name type="scientific">Aquella oligotrophica</name>
    <dbReference type="NCBI Taxonomy" id="2067065"/>
    <lineage>
        <taxon>Bacteria</taxon>
        <taxon>Pseudomonadati</taxon>
        <taxon>Pseudomonadota</taxon>
        <taxon>Betaproteobacteria</taxon>
        <taxon>Neisseriales</taxon>
        <taxon>Neisseriaceae</taxon>
        <taxon>Aquella</taxon>
    </lineage>
</organism>
<dbReference type="FunFam" id="1.10.10.60:FF:000141">
    <property type="entry name" value="TetR family transcriptional regulator"/>
    <property type="match status" value="1"/>
</dbReference>
<dbReference type="KEGG" id="nba:CUN60_03995"/>
<evidence type="ECO:0000256" key="6">
    <source>
        <dbReference type="SAM" id="Phobius"/>
    </source>
</evidence>
<dbReference type="Pfam" id="PF00440">
    <property type="entry name" value="TetR_N"/>
    <property type="match status" value="1"/>
</dbReference>
<evidence type="ECO:0000256" key="2">
    <source>
        <dbReference type="ARBA" id="ARBA00023015"/>
    </source>
</evidence>
<keyword evidence="1" id="KW-0678">Repressor</keyword>
<dbReference type="InterPro" id="IPR023772">
    <property type="entry name" value="DNA-bd_HTH_TetR-type_CS"/>
</dbReference>
<keyword evidence="3 5" id="KW-0238">DNA-binding</keyword>
<dbReference type="InterPro" id="IPR050109">
    <property type="entry name" value="HTH-type_TetR-like_transc_reg"/>
</dbReference>
<dbReference type="GO" id="GO:0000976">
    <property type="term" value="F:transcription cis-regulatory region binding"/>
    <property type="evidence" value="ECO:0007669"/>
    <property type="project" value="TreeGrafter"/>
</dbReference>
<dbReference type="SUPFAM" id="SSF46689">
    <property type="entry name" value="Homeodomain-like"/>
    <property type="match status" value="1"/>
</dbReference>
<dbReference type="AlphaFoldDB" id="A0A2I7N5J1"/>
<keyword evidence="4" id="KW-0804">Transcription</keyword>
<feature type="domain" description="HTH tetR-type" evidence="7">
    <location>
        <begin position="1"/>
        <end position="61"/>
    </location>
</feature>
<sequence length="169" mass="19809">MAKKQKILESATKLFMQEGYGRVSMDQVTRESLVSKATVYAHFKNKNELFVASLTYYQELHQIKAPIFKSKAAKNLDDLYFSVRDYSQQAYDYYNTDAIVNLYRILIAEINEFPELFEMFFGNHTGITKTLSDFLGLLPEKIIITKIIVIFWLVRYWIWFVVQPFGLSS</sequence>
<protein>
    <recommendedName>
        <fullName evidence="7">HTH tetR-type domain-containing protein</fullName>
    </recommendedName>
</protein>
<dbReference type="PANTHER" id="PTHR30055">
    <property type="entry name" value="HTH-TYPE TRANSCRIPTIONAL REGULATOR RUTR"/>
    <property type="match status" value="1"/>
</dbReference>
<feature type="transmembrane region" description="Helical" evidence="6">
    <location>
        <begin position="143"/>
        <end position="162"/>
    </location>
</feature>
<keyword evidence="6" id="KW-0472">Membrane</keyword>
<dbReference type="EMBL" id="CP024847">
    <property type="protein sequence ID" value="AUR51485.1"/>
    <property type="molecule type" value="Genomic_DNA"/>
</dbReference>
<dbReference type="InterPro" id="IPR009057">
    <property type="entry name" value="Homeodomain-like_sf"/>
</dbReference>
<evidence type="ECO:0000259" key="7">
    <source>
        <dbReference type="PROSITE" id="PS50977"/>
    </source>
</evidence>
<dbReference type="Proteomes" id="UP000236655">
    <property type="component" value="Chromosome"/>
</dbReference>
<evidence type="ECO:0000313" key="8">
    <source>
        <dbReference type="EMBL" id="AUR51485.1"/>
    </source>
</evidence>
<evidence type="ECO:0000256" key="1">
    <source>
        <dbReference type="ARBA" id="ARBA00022491"/>
    </source>
</evidence>
<reference evidence="9" key="1">
    <citation type="submission" date="2017-11" db="EMBL/GenBank/DDBJ databases">
        <authorList>
            <person name="Chan K.G."/>
            <person name="Lee L.S."/>
        </authorList>
    </citation>
    <scope>NUCLEOTIDE SEQUENCE [LARGE SCALE GENOMIC DNA]</scope>
    <source>
        <strain evidence="9">DSM 100970</strain>
    </source>
</reference>
<dbReference type="InterPro" id="IPR001647">
    <property type="entry name" value="HTH_TetR"/>
</dbReference>
<evidence type="ECO:0000256" key="3">
    <source>
        <dbReference type="ARBA" id="ARBA00023125"/>
    </source>
</evidence>
<dbReference type="PROSITE" id="PS50977">
    <property type="entry name" value="HTH_TETR_2"/>
    <property type="match status" value="1"/>
</dbReference>
<name>A0A2I7N5J1_9NEIS</name>